<dbReference type="InterPro" id="IPR052895">
    <property type="entry name" value="HetReg/Transcr_Mod"/>
</dbReference>
<name>A0A9W5YYI0_9EURO</name>
<dbReference type="EMBL" id="BROQ01000131">
    <property type="protein sequence ID" value="GKZ26053.1"/>
    <property type="molecule type" value="Genomic_DNA"/>
</dbReference>
<dbReference type="Pfam" id="PF06985">
    <property type="entry name" value="HET"/>
    <property type="match status" value="1"/>
</dbReference>
<proteinExistence type="predicted"/>
<organism evidence="2 3">
    <name type="scientific">Aspergillus brasiliensis</name>
    <dbReference type="NCBI Taxonomy" id="319629"/>
    <lineage>
        <taxon>Eukaryota</taxon>
        <taxon>Fungi</taxon>
        <taxon>Dikarya</taxon>
        <taxon>Ascomycota</taxon>
        <taxon>Pezizomycotina</taxon>
        <taxon>Eurotiomycetes</taxon>
        <taxon>Eurotiomycetidae</taxon>
        <taxon>Eurotiales</taxon>
        <taxon>Aspergillaceae</taxon>
        <taxon>Aspergillus</taxon>
        <taxon>Aspergillus subgen. Circumdati</taxon>
    </lineage>
</organism>
<evidence type="ECO:0000313" key="2">
    <source>
        <dbReference type="EMBL" id="GKZ26053.1"/>
    </source>
</evidence>
<evidence type="ECO:0000259" key="1">
    <source>
        <dbReference type="Pfam" id="PF06985"/>
    </source>
</evidence>
<reference evidence="2" key="1">
    <citation type="submission" date="2022-07" db="EMBL/GenBank/DDBJ databases">
        <title>Taxonomy of Aspergillus series Nigri: significant species reduction supported by multi-species coalescent approaches.</title>
        <authorList>
            <person name="Bian C."/>
            <person name="Kusuya Y."/>
            <person name="Sklenar F."/>
            <person name="D'hooge E."/>
            <person name="Yaguchi T."/>
            <person name="Takahashi H."/>
            <person name="Hubka V."/>
        </authorList>
    </citation>
    <scope>NUCLEOTIDE SEQUENCE</scope>
    <source>
        <strain evidence="2">CBS 733.88</strain>
    </source>
</reference>
<gene>
    <name evidence="2" type="ORF">AbraCBS73388_002002</name>
</gene>
<dbReference type="PANTHER" id="PTHR24148:SF64">
    <property type="entry name" value="HETEROKARYON INCOMPATIBILITY DOMAIN-CONTAINING PROTEIN"/>
    <property type="match status" value="1"/>
</dbReference>
<feature type="domain" description="Heterokaryon incompatibility" evidence="1">
    <location>
        <begin position="45"/>
        <end position="199"/>
    </location>
</feature>
<dbReference type="InterPro" id="IPR010730">
    <property type="entry name" value="HET"/>
</dbReference>
<dbReference type="PANTHER" id="PTHR24148">
    <property type="entry name" value="ANKYRIN REPEAT DOMAIN-CONTAINING PROTEIN 39 HOMOLOG-RELATED"/>
    <property type="match status" value="1"/>
</dbReference>
<sequence length="599" mass="68801">MSLSYARLDPAKNKVRLFTIWPDENEVNFVQGSLYSVSLNDGLEFEALSYVWGDITTTVDAWVNGHKIAVPTNLERFLRALRQPKEKRVVWVDYLCINQEDILEKNTQVPLMSQIYRTATSVIAWLGELSPNIEEAIAYNDWTRGEYTSRSQFWHDTCDETTLSPEETRKRNLRKWRAYLGFCEIFHSPYWRRLWTFQECIVPRKRPICMCGRISFIMGNIEDQLLKYLSFAAKSLENLDDEEPEYAEAMRKLDKERLEKCGRPFLDLLPIDVFKDEAIRPNDGRLPEFTLGTLLILTAHRKSSNPLDRVYALYAMTPGVQARHPPDYQKPLARLFHETTAYVLQTEKCLVILENFEFCNDKSAPSWVLDFVTTDTTHRRLMWDAYCRDIIPAKGLWDQNDSHTSKFQTISALAGEGLRTPPDILSLACVIREGTPQFADGSGLADTVITACYNYTRPYGTLSLTDFSTYLNWLACRTRMADDPEVSLYEGLVNLAHHFPHMGGKRIFVICSGLGGPRSIGFTDCDIESGDCLFIVSDLPLILVLREVNEETAIDETKSQFYKIVGRAFVEGIAEEEKEQPTRFVQEVRSHPLIQVNIR</sequence>
<dbReference type="AlphaFoldDB" id="A0A9W5YYI0"/>
<evidence type="ECO:0000313" key="3">
    <source>
        <dbReference type="Proteomes" id="UP001143548"/>
    </source>
</evidence>
<dbReference type="Proteomes" id="UP001143548">
    <property type="component" value="Unassembled WGS sequence"/>
</dbReference>
<accession>A0A9W5YYI0</accession>
<protein>
    <recommendedName>
        <fullName evidence="1">Heterokaryon incompatibility domain-containing protein</fullName>
    </recommendedName>
</protein>
<comment type="caution">
    <text evidence="2">The sequence shown here is derived from an EMBL/GenBank/DDBJ whole genome shotgun (WGS) entry which is preliminary data.</text>
</comment>